<evidence type="ECO:0000313" key="2">
    <source>
        <dbReference type="EMBL" id="CAD1842437.1"/>
    </source>
</evidence>
<sequence length="130" mass="14269">MFARAVLRSLRGRVGQTHSKSRDVGLPQALRRHKLDYLCLPLRVRPGIAERTYGGSGHATGRASAGPGRDTIPALDRATRRKMRLLEGDKTASGELVRKWTCKKVKAKGSYCGVNLSDSEASELRKLLPT</sequence>
<gene>
    <name evidence="2" type="ORF">CB5_LOCUS25648</name>
</gene>
<protein>
    <submittedName>
        <fullName evidence="2">Uncharacterized protein</fullName>
    </submittedName>
</protein>
<feature type="region of interest" description="Disordered" evidence="1">
    <location>
        <begin position="51"/>
        <end position="72"/>
    </location>
</feature>
<dbReference type="EMBL" id="LR862136">
    <property type="protein sequence ID" value="CAD1842437.1"/>
    <property type="molecule type" value="Genomic_DNA"/>
</dbReference>
<reference evidence="2" key="1">
    <citation type="submission" date="2020-07" db="EMBL/GenBank/DDBJ databases">
        <authorList>
            <person name="Lin J."/>
        </authorList>
    </citation>
    <scope>NUCLEOTIDE SEQUENCE</scope>
</reference>
<accession>A0A6V7QHN6</accession>
<dbReference type="AlphaFoldDB" id="A0A6V7QHN6"/>
<organism evidence="2">
    <name type="scientific">Ananas comosus var. bracteatus</name>
    <name type="common">red pineapple</name>
    <dbReference type="NCBI Taxonomy" id="296719"/>
    <lineage>
        <taxon>Eukaryota</taxon>
        <taxon>Viridiplantae</taxon>
        <taxon>Streptophyta</taxon>
        <taxon>Embryophyta</taxon>
        <taxon>Tracheophyta</taxon>
        <taxon>Spermatophyta</taxon>
        <taxon>Magnoliopsida</taxon>
        <taxon>Liliopsida</taxon>
        <taxon>Poales</taxon>
        <taxon>Bromeliaceae</taxon>
        <taxon>Bromelioideae</taxon>
        <taxon>Ananas</taxon>
    </lineage>
</organism>
<proteinExistence type="predicted"/>
<name>A0A6V7QHN6_ANACO</name>
<evidence type="ECO:0000256" key="1">
    <source>
        <dbReference type="SAM" id="MobiDB-lite"/>
    </source>
</evidence>